<keyword evidence="2" id="KW-1003">Cell membrane</keyword>
<evidence type="ECO:0000256" key="6">
    <source>
        <dbReference type="ARBA" id="ARBA00025044"/>
    </source>
</evidence>
<comment type="function">
    <text evidence="6">FliM is one of three proteins (FliG, FliN, FliM) that forms the rotor-mounted switch complex (C ring), located at the base of the basal body. This complex interacts with the CheY and CheZ chemotaxis proteins, in addition to contacting components of the motor that determine the direction of flagellar rotation.</text>
</comment>
<proteinExistence type="predicted"/>
<protein>
    <submittedName>
        <fullName evidence="8">FliM/FliN family flagellar motor switch protein</fullName>
    </submittedName>
</protein>
<keyword evidence="5" id="KW-0472">Membrane</keyword>
<evidence type="ECO:0000313" key="8">
    <source>
        <dbReference type="EMBL" id="WCT76912.1"/>
    </source>
</evidence>
<reference evidence="8 9" key="1">
    <citation type="submission" date="2023-02" db="EMBL/GenBank/DDBJ databases">
        <title>Genome sequence of Novosphingobium humi KACC 19094.</title>
        <authorList>
            <person name="Kim S."/>
            <person name="Heo J."/>
            <person name="Kwon S.-W."/>
        </authorList>
    </citation>
    <scope>NUCLEOTIDE SEQUENCE [LARGE SCALE GENOMIC DNA]</scope>
    <source>
        <strain evidence="8 9">KACC 19094</strain>
    </source>
</reference>
<evidence type="ECO:0000259" key="7">
    <source>
        <dbReference type="Pfam" id="PF01052"/>
    </source>
</evidence>
<evidence type="ECO:0000256" key="3">
    <source>
        <dbReference type="ARBA" id="ARBA00022500"/>
    </source>
</evidence>
<evidence type="ECO:0000256" key="1">
    <source>
        <dbReference type="ARBA" id="ARBA00004202"/>
    </source>
</evidence>
<keyword evidence="4" id="KW-0283">Flagellar rotation</keyword>
<evidence type="ECO:0000256" key="2">
    <source>
        <dbReference type="ARBA" id="ARBA00022475"/>
    </source>
</evidence>
<keyword evidence="8" id="KW-0282">Flagellum</keyword>
<dbReference type="InterPro" id="IPR036429">
    <property type="entry name" value="SpoA-like_sf"/>
</dbReference>
<dbReference type="Gene3D" id="3.40.1550.10">
    <property type="entry name" value="CheC-like"/>
    <property type="match status" value="1"/>
</dbReference>
<keyword evidence="8" id="KW-0969">Cilium</keyword>
<comment type="subcellular location">
    <subcellularLocation>
        <location evidence="1">Cell membrane</location>
        <topology evidence="1">Peripheral membrane protein</topology>
    </subcellularLocation>
</comment>
<dbReference type="EMBL" id="CP117417">
    <property type="protein sequence ID" value="WCT76912.1"/>
    <property type="molecule type" value="Genomic_DNA"/>
</dbReference>
<dbReference type="Proteomes" id="UP001218231">
    <property type="component" value="Chromosome"/>
</dbReference>
<dbReference type="Pfam" id="PF01052">
    <property type="entry name" value="FliMN_C"/>
    <property type="match status" value="1"/>
</dbReference>
<gene>
    <name evidence="8" type="ORF">PQ457_13410</name>
</gene>
<dbReference type="InterPro" id="IPR028976">
    <property type="entry name" value="CheC-like_sf"/>
</dbReference>
<evidence type="ECO:0000256" key="5">
    <source>
        <dbReference type="ARBA" id="ARBA00023136"/>
    </source>
</evidence>
<accession>A0ABY7TUJ1</accession>
<keyword evidence="9" id="KW-1185">Reference proteome</keyword>
<evidence type="ECO:0000313" key="9">
    <source>
        <dbReference type="Proteomes" id="UP001218231"/>
    </source>
</evidence>
<organism evidence="8 9">
    <name type="scientific">Novosphingobium humi</name>
    <dbReference type="NCBI Taxonomy" id="2282397"/>
    <lineage>
        <taxon>Bacteria</taxon>
        <taxon>Pseudomonadati</taxon>
        <taxon>Pseudomonadota</taxon>
        <taxon>Alphaproteobacteria</taxon>
        <taxon>Sphingomonadales</taxon>
        <taxon>Sphingomonadaceae</taxon>
        <taxon>Novosphingobium</taxon>
    </lineage>
</organism>
<dbReference type="SUPFAM" id="SSF101801">
    <property type="entry name" value="Surface presentation of antigens (SPOA)"/>
    <property type="match status" value="1"/>
</dbReference>
<sequence length="312" mass="33138">MKPQREFIAERPLAQHCPELLKRGPAPEDLLHLLEKMGQRFARRLSGAFAPLMGGEAPFVSCTSPRETRLASLNSSIAALAANSLLAVGGPQTPMLVSIEAEPVLRIVDRAFGGKGEAPAPLPKQFPPAADLMIARLEVLLAEHLTAAVAATAGRGGDGEMPEIAAMRRSGSLIDLSPFDDNLPLAMLSLEVDDGGVLPWLMTVAMPFATLGRIFGYAEKPARRAAPYYRGDPMAAPFGDVPVTISAVLVDMRVPFPAIATLAPGVILPVSVSRQIPLRVGESTIAHGTVGTMDDRVAVKIDKAFTDERNNP</sequence>
<keyword evidence="8" id="KW-0966">Cell projection</keyword>
<name>A0ABY7TUJ1_9SPHN</name>
<dbReference type="InterPro" id="IPR001543">
    <property type="entry name" value="FliN-like_C"/>
</dbReference>
<keyword evidence="3" id="KW-0145">Chemotaxis</keyword>
<evidence type="ECO:0000256" key="4">
    <source>
        <dbReference type="ARBA" id="ARBA00022779"/>
    </source>
</evidence>
<feature type="domain" description="Flagellar motor switch protein FliN-like C-terminal" evidence="7">
    <location>
        <begin position="239"/>
        <end position="303"/>
    </location>
</feature>
<dbReference type="RefSeq" id="WP_273617311.1">
    <property type="nucleotide sequence ID" value="NZ_CP103868.1"/>
</dbReference>
<dbReference type="Gene3D" id="2.30.330.10">
    <property type="entry name" value="SpoA-like"/>
    <property type="match status" value="1"/>
</dbReference>